<dbReference type="GO" id="GO:0008474">
    <property type="term" value="F:palmitoyl-(protein) hydrolase activity"/>
    <property type="evidence" value="ECO:0007669"/>
    <property type="project" value="TreeGrafter"/>
</dbReference>
<feature type="region of interest" description="Disordered" evidence="3">
    <location>
        <begin position="930"/>
        <end position="979"/>
    </location>
</feature>
<feature type="domain" description="Phospholipase/carboxylesterase/thioesterase" evidence="4">
    <location>
        <begin position="700"/>
        <end position="860"/>
    </location>
</feature>
<protein>
    <recommendedName>
        <fullName evidence="4">Phospholipase/carboxylesterase/thioesterase domain-containing protein</fullName>
    </recommendedName>
</protein>
<dbReference type="OrthoDB" id="4197538at2759"/>
<feature type="compositionally biased region" description="Acidic residues" evidence="3">
    <location>
        <begin position="997"/>
        <end position="1008"/>
    </location>
</feature>
<reference evidence="5 6" key="1">
    <citation type="submission" date="2016-02" db="EMBL/GenBank/DDBJ databases">
        <title>Genome analysis of coral dinoflagellate symbionts highlights evolutionary adaptations to a symbiotic lifestyle.</title>
        <authorList>
            <person name="Aranda M."/>
            <person name="Li Y."/>
            <person name="Liew Y.J."/>
            <person name="Baumgarten S."/>
            <person name="Simakov O."/>
            <person name="Wilson M."/>
            <person name="Piel J."/>
            <person name="Ashoor H."/>
            <person name="Bougouffa S."/>
            <person name="Bajic V.B."/>
            <person name="Ryu T."/>
            <person name="Ravasi T."/>
            <person name="Bayer T."/>
            <person name="Micklem G."/>
            <person name="Kim H."/>
            <person name="Bhak J."/>
            <person name="Lajeunesse T.C."/>
            <person name="Voolstra C.R."/>
        </authorList>
    </citation>
    <scope>NUCLEOTIDE SEQUENCE [LARGE SCALE GENOMIC DNA]</scope>
    <source>
        <strain evidence="5 6">CCMP2467</strain>
    </source>
</reference>
<feature type="region of interest" description="Disordered" evidence="3">
    <location>
        <begin position="1128"/>
        <end position="1235"/>
    </location>
</feature>
<sequence>MDDGSDDDVAVKAAEALGSLASFMEVAVDPRRPDASSADPLEPGEKVKQSGETRAVSKASVRDLRTKLEQKKGRSASAEPTPVLSASDELKAKLQAAKERMAREKEAGKRPLLSQILSPEPKAPAAPSSPLTPTGKKSKKDKKKDKDKDKDRKKDKKEEAVPIRQTKGRPMPKQQALPLVCKEKEPEQKPEEAMSASELERKIALEKAKARRLEELREREAQKVQQVHSKAAARKKKEVEDSVRDLARKLSQDILEISETINVENIKQEVKREGRAAGHFGNPLALAQMKAEVKQEVKQETRGLGVEGVKGEMKSEPGAVKREGGQSSNPMSHEQFLTIMSQLKQMPTPESMALSSGQPSSSEDHGNAAEEEAQNNQPSVCTIGWEPNVDPSVMLKMLESYRVGSIVDARPPEYNTDGFAQACAAHGWTYDRQPVLAIHPYDLGPMQMFAYNAIGRIVSQARASVMSDHDGSCKRQCILFAGDQQWISECNWHIIQRLQGCSVEVVQINLDKYWEEAAVLEEENEKGGVTVAGPALTQVVDELRSQVGLPKIGDERDRQLMVTARAGLETWVQKKFKQDLRLREKCLPPEATLKEKIDCLRDACPELSRVVSMAHFLRMIGNNSAHTGGAAIPPRYQLVQLVQKLTAEIKESDAQTKAHDEADKKWEAAEPFAAVLAKIAGEPAPARAPASARLQLPQSLILPKDGQHKATLVYLHPFGAGNVRYLQAKSLFASEGVRLVLPLAPNTQITAYNKRPCISWFDYYNGSKELEADPLSLEDIRVRLSLTLEREATLLGDDGHKRLIVGGLAQGAEAALHAVLMHHQVLAGYVGVCGNLLPCTLPEGPGKVKLHFFDYGERDPKVWVHQTRDPLLKHHDLTEHGAIFDNGVEGLPKDFRKGHLQGVDLSKIDHKLEAQCLQIACEAILRAEETETGETAEEQLAAEVGAPDETMEEKGEAGEAEPEIELTDADLGIEPEPEAEEKDPLLLELGEVIDENAPDPVLEGEDDTGQTADEVAGDGTGDGGGEAEKGEGGGAEIELTDADLGIEAPLSEDEVEAEVEEEDEDYDPMKELPAAETLEGENMVLTDADLGIEAPEEEGEMTLTPADLGIEAPLPDGEDVVILMKATAKVMPSRKRPREEEITVKQELQEAEAPPDEEMPEMAPEVSAEPKGDADAPAPDQSMEAPAEEAPAEQAPAEQAPAEAAPDEVPAEAAPVGEAQDAQEPEKAPEAPNQGESDCLLVSAAQATLGLLETGSMAPKSSEFASTAERAEKFAKRAIVLAREQKRTDLMISALCTVSQSQYLSGEKHAARQAAVSAGSLARRSGDRLGEATASLLLGHSYVSLGKMEPAKEAASKGLYVFEELHDFIGQDLAKATIDAILNPVSAIAKTGTVRMVRRRKASSDPAGSCGKL</sequence>
<dbReference type="InterPro" id="IPR050565">
    <property type="entry name" value="LYPA1-2/EST-like"/>
</dbReference>
<feature type="compositionally biased region" description="Acidic residues" evidence="3">
    <location>
        <begin position="1149"/>
        <end position="1160"/>
    </location>
</feature>
<comment type="caution">
    <text evidence="5">The sequence shown here is derived from an EMBL/GenBank/DDBJ whole genome shotgun (WGS) entry which is preliminary data.</text>
</comment>
<feature type="compositionally biased region" description="Basic and acidic residues" evidence="3">
    <location>
        <begin position="144"/>
        <end position="161"/>
    </location>
</feature>
<gene>
    <name evidence="5" type="ORF">AK812_SmicGene25974</name>
</gene>
<dbReference type="PANTHER" id="PTHR10655:SF17">
    <property type="entry name" value="LYSOPHOSPHOLIPASE-LIKE PROTEIN 1"/>
    <property type="match status" value="1"/>
</dbReference>
<comment type="similarity">
    <text evidence="1">Belongs to the AB hydrolase superfamily. AB hydrolase 2 family.</text>
</comment>
<feature type="region of interest" description="Disordered" evidence="3">
    <location>
        <begin position="303"/>
        <end position="331"/>
    </location>
</feature>
<dbReference type="Gene3D" id="1.25.40.10">
    <property type="entry name" value="Tetratricopeptide repeat domain"/>
    <property type="match status" value="1"/>
</dbReference>
<dbReference type="InterPro" id="IPR029058">
    <property type="entry name" value="AB_hydrolase_fold"/>
</dbReference>
<feature type="compositionally biased region" description="Basic and acidic residues" evidence="3">
    <location>
        <begin position="1137"/>
        <end position="1148"/>
    </location>
</feature>
<feature type="compositionally biased region" description="Acidic residues" evidence="3">
    <location>
        <begin position="958"/>
        <end position="979"/>
    </location>
</feature>
<dbReference type="Proteomes" id="UP000186817">
    <property type="component" value="Unassembled WGS sequence"/>
</dbReference>
<feature type="region of interest" description="Disordered" evidence="3">
    <location>
        <begin position="220"/>
        <end position="240"/>
    </location>
</feature>
<feature type="compositionally biased region" description="Low complexity" evidence="3">
    <location>
        <begin position="1192"/>
        <end position="1204"/>
    </location>
</feature>
<feature type="compositionally biased region" description="Basic and acidic residues" evidence="3">
    <location>
        <begin position="181"/>
        <end position="200"/>
    </location>
</feature>
<feature type="region of interest" description="Disordered" evidence="3">
    <location>
        <begin position="22"/>
        <end position="200"/>
    </location>
</feature>
<evidence type="ECO:0000256" key="1">
    <source>
        <dbReference type="ARBA" id="ARBA00006499"/>
    </source>
</evidence>
<feature type="region of interest" description="Disordered" evidence="3">
    <location>
        <begin position="347"/>
        <end position="383"/>
    </location>
</feature>
<dbReference type="InterPro" id="IPR003140">
    <property type="entry name" value="PLipase/COase/thioEstase"/>
</dbReference>
<name>A0A1Q9DAQ5_SYMMI</name>
<feature type="region of interest" description="Disordered" evidence="3">
    <location>
        <begin position="997"/>
        <end position="1069"/>
    </location>
</feature>
<dbReference type="PANTHER" id="PTHR10655">
    <property type="entry name" value="LYSOPHOSPHOLIPASE-RELATED"/>
    <property type="match status" value="1"/>
</dbReference>
<dbReference type="SUPFAM" id="SSF48452">
    <property type="entry name" value="TPR-like"/>
    <property type="match status" value="1"/>
</dbReference>
<evidence type="ECO:0000313" key="5">
    <source>
        <dbReference type="EMBL" id="OLP92228.1"/>
    </source>
</evidence>
<organism evidence="5 6">
    <name type="scientific">Symbiodinium microadriaticum</name>
    <name type="common">Dinoflagellate</name>
    <name type="synonym">Zooxanthella microadriatica</name>
    <dbReference type="NCBI Taxonomy" id="2951"/>
    <lineage>
        <taxon>Eukaryota</taxon>
        <taxon>Sar</taxon>
        <taxon>Alveolata</taxon>
        <taxon>Dinophyceae</taxon>
        <taxon>Suessiales</taxon>
        <taxon>Symbiodiniaceae</taxon>
        <taxon>Symbiodinium</taxon>
    </lineage>
</organism>
<feature type="compositionally biased region" description="Acidic residues" evidence="3">
    <location>
        <begin position="1050"/>
        <end position="1066"/>
    </location>
</feature>
<dbReference type="EMBL" id="LSRX01000630">
    <property type="protein sequence ID" value="OLP92228.1"/>
    <property type="molecule type" value="Genomic_DNA"/>
</dbReference>
<evidence type="ECO:0000256" key="2">
    <source>
        <dbReference type="ARBA" id="ARBA00022801"/>
    </source>
</evidence>
<dbReference type="Gene3D" id="3.40.50.1820">
    <property type="entry name" value="alpha/beta hydrolase"/>
    <property type="match status" value="1"/>
</dbReference>
<dbReference type="GO" id="GO:0052689">
    <property type="term" value="F:carboxylic ester hydrolase activity"/>
    <property type="evidence" value="ECO:0007669"/>
    <property type="project" value="TreeGrafter"/>
</dbReference>
<dbReference type="GO" id="GO:0005737">
    <property type="term" value="C:cytoplasm"/>
    <property type="evidence" value="ECO:0007669"/>
    <property type="project" value="TreeGrafter"/>
</dbReference>
<dbReference type="Pfam" id="PF02230">
    <property type="entry name" value="Abhydrolase_2"/>
    <property type="match status" value="1"/>
</dbReference>
<feature type="compositionally biased region" description="Basic and acidic residues" evidence="3">
    <location>
        <begin position="309"/>
        <end position="324"/>
    </location>
</feature>
<evidence type="ECO:0000259" key="4">
    <source>
        <dbReference type="Pfam" id="PF02230"/>
    </source>
</evidence>
<feature type="compositionally biased region" description="Basic and acidic residues" evidence="3">
    <location>
        <begin position="60"/>
        <end position="72"/>
    </location>
</feature>
<dbReference type="SUPFAM" id="SSF53474">
    <property type="entry name" value="alpha/beta-Hydrolases"/>
    <property type="match status" value="1"/>
</dbReference>
<keyword evidence="6" id="KW-1185">Reference proteome</keyword>
<feature type="compositionally biased region" description="Basic and acidic residues" evidence="3">
    <location>
        <begin position="88"/>
        <end position="109"/>
    </location>
</feature>
<dbReference type="InterPro" id="IPR011990">
    <property type="entry name" value="TPR-like_helical_dom_sf"/>
</dbReference>
<accession>A0A1Q9DAQ5</accession>
<evidence type="ECO:0000256" key="3">
    <source>
        <dbReference type="SAM" id="MobiDB-lite"/>
    </source>
</evidence>
<evidence type="ECO:0000313" key="6">
    <source>
        <dbReference type="Proteomes" id="UP000186817"/>
    </source>
</evidence>
<feature type="compositionally biased region" description="Low complexity" evidence="3">
    <location>
        <begin position="118"/>
        <end position="129"/>
    </location>
</feature>
<keyword evidence="2" id="KW-0378">Hydrolase</keyword>
<proteinExistence type="inferred from homology"/>